<reference evidence="1 2" key="1">
    <citation type="submission" date="2021-06" db="EMBL/GenBank/DDBJ databases">
        <authorList>
            <person name="Palmer J.M."/>
        </authorList>
    </citation>
    <scope>NUCLEOTIDE SEQUENCE [LARGE SCALE GENOMIC DNA]</scope>
    <source>
        <strain evidence="2">if_2019</strain>
        <tissue evidence="1">Muscle</tissue>
    </source>
</reference>
<sequence>MVVQLVVLLPCSKKILTKSQAEVFLHGFYMFSLWIHGFSPGTPASSYSPIKDLHACMFGCPVMQVKMKVRNLLFSLSPVLKLLHRSSMYTVISFLFKALQKKNSSSHVSSVTTT</sequence>
<proteinExistence type="predicted"/>
<gene>
    <name evidence="1" type="ORF">ILYODFUR_014682</name>
</gene>
<keyword evidence="2" id="KW-1185">Reference proteome</keyword>
<name>A0ABV0TBV9_9TELE</name>
<evidence type="ECO:0000313" key="1">
    <source>
        <dbReference type="EMBL" id="MEQ2229027.1"/>
    </source>
</evidence>
<dbReference type="Proteomes" id="UP001482620">
    <property type="component" value="Unassembled WGS sequence"/>
</dbReference>
<accession>A0ABV0TBV9</accession>
<dbReference type="EMBL" id="JAHRIQ010024419">
    <property type="protein sequence ID" value="MEQ2229027.1"/>
    <property type="molecule type" value="Genomic_DNA"/>
</dbReference>
<evidence type="ECO:0000313" key="2">
    <source>
        <dbReference type="Proteomes" id="UP001482620"/>
    </source>
</evidence>
<protein>
    <submittedName>
        <fullName evidence="1">Uncharacterized protein</fullName>
    </submittedName>
</protein>
<comment type="caution">
    <text evidence="1">The sequence shown here is derived from an EMBL/GenBank/DDBJ whole genome shotgun (WGS) entry which is preliminary data.</text>
</comment>
<organism evidence="1 2">
    <name type="scientific">Ilyodon furcidens</name>
    <name type="common">goldbreast splitfin</name>
    <dbReference type="NCBI Taxonomy" id="33524"/>
    <lineage>
        <taxon>Eukaryota</taxon>
        <taxon>Metazoa</taxon>
        <taxon>Chordata</taxon>
        <taxon>Craniata</taxon>
        <taxon>Vertebrata</taxon>
        <taxon>Euteleostomi</taxon>
        <taxon>Actinopterygii</taxon>
        <taxon>Neopterygii</taxon>
        <taxon>Teleostei</taxon>
        <taxon>Neoteleostei</taxon>
        <taxon>Acanthomorphata</taxon>
        <taxon>Ovalentaria</taxon>
        <taxon>Atherinomorphae</taxon>
        <taxon>Cyprinodontiformes</taxon>
        <taxon>Goodeidae</taxon>
        <taxon>Ilyodon</taxon>
    </lineage>
</organism>